<proteinExistence type="predicted"/>
<dbReference type="Proteomes" id="UP001447188">
    <property type="component" value="Unassembled WGS sequence"/>
</dbReference>
<feature type="compositionally biased region" description="Low complexity" evidence="1">
    <location>
        <begin position="500"/>
        <end position="509"/>
    </location>
</feature>
<sequence length="548" mass="61391">MSETNSSPDQDSPTPSIMDLLDLQPETSLRSSRIALLPRPIDIADPFLLSRIFQNIRRCEDLCPRERRILRAFASNMPEQNKTDNAGLRRIAYLGPSELKALATIVDDGLRAIWEFGGMEPTADAPENVENDVDTNSENTALDKQKMWNRVLLAESDAEEEMSPDTKKKPTLPDILLFDALEIKQTLPNIHHVHHKQRGRHANLPEACKQRQNDTCPITGLGEDIFTLETALLVPHAAAAIETPDDAPFWRMLRLFLGPDLTDEIYGIVGGLNSYKTSNALCLGPGLGEGVFDHGLFYLVPRLKDGFKLDLMNSYDVEFKWRGNQRLLDSYFTYIPENPKDQINYRGTYNYLEKSRPIKSGNYFRLYTRDPGQFPLPHPLLLSLHNVLWEVIATAGIGEPYPISSTSSESSSSSDSSSDSSTSGTSSDLDYQSDAAIMCPLEVEYIDFRLNQLLAFRPRLRADTDDEDSDDEDKPTVGRLWDVDQFDLQMVENGFYDAENSTTSSSNDSTDGERDESGVAITNEIMIEFDQFNRSLAYGGSDRDGSSA</sequence>
<keyword evidence="3" id="KW-1185">Reference proteome</keyword>
<feature type="region of interest" description="Disordered" evidence="1">
    <location>
        <begin position="403"/>
        <end position="429"/>
    </location>
</feature>
<comment type="caution">
    <text evidence="2">The sequence shown here is derived from an EMBL/GenBank/DDBJ whole genome shotgun (WGS) entry which is preliminary data.</text>
</comment>
<protein>
    <recommendedName>
        <fullName evidence="4">HNH nuclease domain-containing protein</fullName>
    </recommendedName>
</protein>
<evidence type="ECO:0008006" key="4">
    <source>
        <dbReference type="Google" id="ProtNLM"/>
    </source>
</evidence>
<dbReference type="EMBL" id="JBBBZM010000091">
    <property type="protein sequence ID" value="KAL0634550.1"/>
    <property type="molecule type" value="Genomic_DNA"/>
</dbReference>
<feature type="compositionally biased region" description="Low complexity" evidence="1">
    <location>
        <begin position="404"/>
        <end position="428"/>
    </location>
</feature>
<reference evidence="2 3" key="1">
    <citation type="submission" date="2024-02" db="EMBL/GenBank/DDBJ databases">
        <title>Discinaceae phylogenomics.</title>
        <authorList>
            <person name="Dirks A.C."/>
            <person name="James T.Y."/>
        </authorList>
    </citation>
    <scope>NUCLEOTIDE SEQUENCE [LARGE SCALE GENOMIC DNA]</scope>
    <source>
        <strain evidence="2 3">ACD0624</strain>
    </source>
</reference>
<feature type="region of interest" description="Disordered" evidence="1">
    <location>
        <begin position="496"/>
        <end position="519"/>
    </location>
</feature>
<evidence type="ECO:0000313" key="3">
    <source>
        <dbReference type="Proteomes" id="UP001447188"/>
    </source>
</evidence>
<name>A0ABR3GF53_9PEZI</name>
<evidence type="ECO:0000313" key="2">
    <source>
        <dbReference type="EMBL" id="KAL0634550.1"/>
    </source>
</evidence>
<evidence type="ECO:0000256" key="1">
    <source>
        <dbReference type="SAM" id="MobiDB-lite"/>
    </source>
</evidence>
<accession>A0ABR3GF53</accession>
<gene>
    <name evidence="2" type="ORF">Q9L58_006509</name>
</gene>
<organism evidence="2 3">
    <name type="scientific">Discina gigas</name>
    <dbReference type="NCBI Taxonomy" id="1032678"/>
    <lineage>
        <taxon>Eukaryota</taxon>
        <taxon>Fungi</taxon>
        <taxon>Dikarya</taxon>
        <taxon>Ascomycota</taxon>
        <taxon>Pezizomycotina</taxon>
        <taxon>Pezizomycetes</taxon>
        <taxon>Pezizales</taxon>
        <taxon>Discinaceae</taxon>
        <taxon>Discina</taxon>
    </lineage>
</organism>